<feature type="transmembrane region" description="Helical" evidence="1">
    <location>
        <begin position="6"/>
        <end position="25"/>
    </location>
</feature>
<sequence length="61" mass="7040">MSIWEHLRDLIVFLLIVALLAWVILKPKHKEEDYDTGCKNIGGVVAYTVLKSERVCVKEKK</sequence>
<keyword evidence="1" id="KW-0812">Transmembrane</keyword>
<evidence type="ECO:0000313" key="3">
    <source>
        <dbReference type="Proteomes" id="UP001438490"/>
    </source>
</evidence>
<organism evidence="2 3">
    <name type="scientific">Pseudomonas phage vB_PpuM-Amme-3</name>
    <dbReference type="NCBI Taxonomy" id="3132617"/>
    <lineage>
        <taxon>Viruses</taxon>
        <taxon>Duplodnaviria</taxon>
        <taxon>Heunggongvirae</taxon>
        <taxon>Uroviricota</taxon>
        <taxon>Caudoviricetes</taxon>
        <taxon>Vandenendeviridae</taxon>
        <taxon>Gorskivirinae</taxon>
        <taxon>Tartuvirus</taxon>
        <taxon>Tartuvirus amme3</taxon>
    </lineage>
</organism>
<gene>
    <name evidence="2" type="ORF">Amme3_00128</name>
</gene>
<evidence type="ECO:0000313" key="2">
    <source>
        <dbReference type="EMBL" id="WYV99124.1"/>
    </source>
</evidence>
<reference evidence="2 3" key="1">
    <citation type="submission" date="2024-03" db="EMBL/GenBank/DDBJ databases">
        <title>Isolation and characterization of a phage collection against Pseudomonas putida.</title>
        <authorList>
            <person name="Brauer A."/>
            <person name="Rosendahl S."/>
            <person name="Kangsep A."/>
            <person name="Rikberg R."/>
            <person name="Lewanczyk A.C."/>
            <person name="Horak R."/>
            <person name="Tamman H."/>
        </authorList>
    </citation>
    <scope>NUCLEOTIDE SEQUENCE [LARGE SCALE GENOMIC DNA]</scope>
</reference>
<keyword evidence="3" id="KW-1185">Reference proteome</keyword>
<name>A0AAX4MXI8_9CAUD</name>
<evidence type="ECO:0000256" key="1">
    <source>
        <dbReference type="SAM" id="Phobius"/>
    </source>
</evidence>
<proteinExistence type="predicted"/>
<dbReference type="EMBL" id="PP496413">
    <property type="protein sequence ID" value="WYV99124.1"/>
    <property type="molecule type" value="Genomic_DNA"/>
</dbReference>
<protein>
    <submittedName>
        <fullName evidence="2">Uncharacterized protein</fullName>
    </submittedName>
</protein>
<accession>A0AAX4MXI8</accession>
<keyword evidence="1" id="KW-0472">Membrane</keyword>
<dbReference type="Proteomes" id="UP001438490">
    <property type="component" value="Segment"/>
</dbReference>
<keyword evidence="1" id="KW-1133">Transmembrane helix</keyword>